<dbReference type="RefSeq" id="WP_387394782.1">
    <property type="nucleotide sequence ID" value="NZ_JBIAMT010000002.1"/>
</dbReference>
<dbReference type="InterPro" id="IPR050109">
    <property type="entry name" value="HTH-type_TetR-like_transc_reg"/>
</dbReference>
<comment type="caution">
    <text evidence="6">The sequence shown here is derived from an EMBL/GenBank/DDBJ whole genome shotgun (WGS) entry which is preliminary data.</text>
</comment>
<sequence>MASKAAGQRRRPTQERAKATREHILDTAARLFGERGIANTSTNRIAAEAGMSIGTVYRYFSDRTVIVEELLARLLENIEKRATDSIFDRSDATMHELTSRLLNSIAEELVANALLVRALVAGVQFYSSGIPEFEPRLRLLIKVLLIQVLGPGDDHEYDVMTFVVINTGFSAVLRASAIEFDEQQRREAIDMTAHMIGDWIEAEAARRGGAGAPVPRLR</sequence>
<dbReference type="Pfam" id="PF00440">
    <property type="entry name" value="TetR_N"/>
    <property type="match status" value="1"/>
</dbReference>
<reference evidence="6 7" key="1">
    <citation type="submission" date="2024-10" db="EMBL/GenBank/DDBJ databases">
        <title>The Natural Products Discovery Center: Release of the First 8490 Sequenced Strains for Exploring Actinobacteria Biosynthetic Diversity.</title>
        <authorList>
            <person name="Kalkreuter E."/>
            <person name="Kautsar S.A."/>
            <person name="Yang D."/>
            <person name="Bader C.D."/>
            <person name="Teijaro C.N."/>
            <person name="Fluegel L."/>
            <person name="Davis C.M."/>
            <person name="Simpson J.R."/>
            <person name="Lauterbach L."/>
            <person name="Steele A.D."/>
            <person name="Gui C."/>
            <person name="Meng S."/>
            <person name="Li G."/>
            <person name="Viehrig K."/>
            <person name="Ye F."/>
            <person name="Su P."/>
            <person name="Kiefer A.F."/>
            <person name="Nichols A."/>
            <person name="Cepeda A.J."/>
            <person name="Yan W."/>
            <person name="Fan B."/>
            <person name="Jiang Y."/>
            <person name="Adhikari A."/>
            <person name="Zheng C.-J."/>
            <person name="Schuster L."/>
            <person name="Cowan T.M."/>
            <person name="Smanski M.J."/>
            <person name="Chevrette M.G."/>
            <person name="De Carvalho L.P.S."/>
            <person name="Shen B."/>
        </authorList>
    </citation>
    <scope>NUCLEOTIDE SEQUENCE [LARGE SCALE GENOMIC DNA]</scope>
    <source>
        <strain evidence="6 7">NPDC004119</strain>
    </source>
</reference>
<evidence type="ECO:0000313" key="6">
    <source>
        <dbReference type="EMBL" id="MFF0497417.1"/>
    </source>
</evidence>
<evidence type="ECO:0000256" key="2">
    <source>
        <dbReference type="ARBA" id="ARBA00023125"/>
    </source>
</evidence>
<protein>
    <submittedName>
        <fullName evidence="6">TetR/AcrR family transcriptional regulator</fullName>
    </submittedName>
</protein>
<keyword evidence="3" id="KW-0804">Transcription</keyword>
<dbReference type="SUPFAM" id="SSF46689">
    <property type="entry name" value="Homeodomain-like"/>
    <property type="match status" value="1"/>
</dbReference>
<organism evidence="6 7">
    <name type="scientific">Nocardia aobensis</name>
    <dbReference type="NCBI Taxonomy" id="257277"/>
    <lineage>
        <taxon>Bacteria</taxon>
        <taxon>Bacillati</taxon>
        <taxon>Actinomycetota</taxon>
        <taxon>Actinomycetes</taxon>
        <taxon>Mycobacteriales</taxon>
        <taxon>Nocardiaceae</taxon>
        <taxon>Nocardia</taxon>
    </lineage>
</organism>
<evidence type="ECO:0000256" key="3">
    <source>
        <dbReference type="ARBA" id="ARBA00023163"/>
    </source>
</evidence>
<dbReference type="Proteomes" id="UP001601442">
    <property type="component" value="Unassembled WGS sequence"/>
</dbReference>
<gene>
    <name evidence="6" type="ORF">ACFYU5_13485</name>
</gene>
<dbReference type="EMBL" id="JBIAMT010000002">
    <property type="protein sequence ID" value="MFF0497417.1"/>
    <property type="molecule type" value="Genomic_DNA"/>
</dbReference>
<feature type="domain" description="HTH tetR-type" evidence="5">
    <location>
        <begin position="18"/>
        <end position="78"/>
    </location>
</feature>
<dbReference type="InterPro" id="IPR001647">
    <property type="entry name" value="HTH_TetR"/>
</dbReference>
<dbReference type="InterPro" id="IPR009057">
    <property type="entry name" value="Homeodomain-like_sf"/>
</dbReference>
<dbReference type="PANTHER" id="PTHR30055">
    <property type="entry name" value="HTH-TYPE TRANSCRIPTIONAL REGULATOR RUTR"/>
    <property type="match status" value="1"/>
</dbReference>
<evidence type="ECO:0000256" key="1">
    <source>
        <dbReference type="ARBA" id="ARBA00023015"/>
    </source>
</evidence>
<keyword evidence="2 4" id="KW-0238">DNA-binding</keyword>
<dbReference type="Gene3D" id="1.10.357.10">
    <property type="entry name" value="Tetracycline Repressor, domain 2"/>
    <property type="match status" value="1"/>
</dbReference>
<dbReference type="PRINTS" id="PR00455">
    <property type="entry name" value="HTHTETR"/>
</dbReference>
<evidence type="ECO:0000313" key="7">
    <source>
        <dbReference type="Proteomes" id="UP001601442"/>
    </source>
</evidence>
<accession>A0ABW6P1W7</accession>
<evidence type="ECO:0000259" key="5">
    <source>
        <dbReference type="PROSITE" id="PS50977"/>
    </source>
</evidence>
<dbReference type="PROSITE" id="PS50977">
    <property type="entry name" value="HTH_TETR_2"/>
    <property type="match status" value="1"/>
</dbReference>
<name>A0ABW6P1W7_9NOCA</name>
<evidence type="ECO:0000256" key="4">
    <source>
        <dbReference type="PROSITE-ProRule" id="PRU00335"/>
    </source>
</evidence>
<keyword evidence="1" id="KW-0805">Transcription regulation</keyword>
<feature type="DNA-binding region" description="H-T-H motif" evidence="4">
    <location>
        <begin position="41"/>
        <end position="60"/>
    </location>
</feature>
<proteinExistence type="predicted"/>
<keyword evidence="7" id="KW-1185">Reference proteome</keyword>
<dbReference type="PANTHER" id="PTHR30055:SF240">
    <property type="entry name" value="HTH-TYPE TRANSCRIPTIONAL REGULATOR ACRR"/>
    <property type="match status" value="1"/>
</dbReference>